<comment type="caution">
    <text evidence="2">The sequence shown here is derived from an EMBL/GenBank/DDBJ whole genome shotgun (WGS) entry which is preliminary data.</text>
</comment>
<keyword evidence="1" id="KW-1133">Transmembrane helix</keyword>
<dbReference type="InterPro" id="IPR019422">
    <property type="entry name" value="7TM_GPCR_serpentine_rcpt_Srh"/>
</dbReference>
<reference evidence="2" key="1">
    <citation type="submission" date="2023-06" db="EMBL/GenBank/DDBJ databases">
        <authorList>
            <person name="Delattre M."/>
        </authorList>
    </citation>
    <scope>NUCLEOTIDE SEQUENCE</scope>
    <source>
        <strain evidence="2">AF72</strain>
    </source>
</reference>
<organism evidence="2 3">
    <name type="scientific">Mesorhabditis spiculigera</name>
    <dbReference type="NCBI Taxonomy" id="96644"/>
    <lineage>
        <taxon>Eukaryota</taxon>
        <taxon>Metazoa</taxon>
        <taxon>Ecdysozoa</taxon>
        <taxon>Nematoda</taxon>
        <taxon>Chromadorea</taxon>
        <taxon>Rhabditida</taxon>
        <taxon>Rhabditina</taxon>
        <taxon>Rhabditomorpha</taxon>
        <taxon>Rhabditoidea</taxon>
        <taxon>Rhabditidae</taxon>
        <taxon>Mesorhabditinae</taxon>
        <taxon>Mesorhabditis</taxon>
    </lineage>
</organism>
<evidence type="ECO:0008006" key="4">
    <source>
        <dbReference type="Google" id="ProtNLM"/>
    </source>
</evidence>
<keyword evidence="1" id="KW-0812">Transmembrane</keyword>
<keyword evidence="3" id="KW-1185">Reference proteome</keyword>
<sequence>MALVSNVPELTAIAPGGTEMIALSMIAAVCVLNSGLCALFTLHAVYILFGKRNHMSAKTKRLQQTFFLSLLVQLLVPFISLAAPWFWFIFAAIIKIEPILGSS</sequence>
<feature type="transmembrane region" description="Helical" evidence="1">
    <location>
        <begin position="70"/>
        <end position="94"/>
    </location>
</feature>
<gene>
    <name evidence="2" type="ORF">MSPICULIGERA_LOCUS18529</name>
</gene>
<evidence type="ECO:0000256" key="1">
    <source>
        <dbReference type="SAM" id="Phobius"/>
    </source>
</evidence>
<accession>A0AA36D420</accession>
<dbReference type="EMBL" id="CATQJA010002659">
    <property type="protein sequence ID" value="CAJ0580331.1"/>
    <property type="molecule type" value="Genomic_DNA"/>
</dbReference>
<dbReference type="AlphaFoldDB" id="A0AA36D420"/>
<dbReference type="Proteomes" id="UP001177023">
    <property type="component" value="Unassembled WGS sequence"/>
</dbReference>
<evidence type="ECO:0000313" key="2">
    <source>
        <dbReference type="EMBL" id="CAJ0580331.1"/>
    </source>
</evidence>
<dbReference type="Pfam" id="PF10318">
    <property type="entry name" value="7TM_GPCR_Srh"/>
    <property type="match status" value="1"/>
</dbReference>
<feature type="transmembrane region" description="Helical" evidence="1">
    <location>
        <begin position="20"/>
        <end position="49"/>
    </location>
</feature>
<evidence type="ECO:0000313" key="3">
    <source>
        <dbReference type="Proteomes" id="UP001177023"/>
    </source>
</evidence>
<protein>
    <recommendedName>
        <fullName evidence="4">G protein-coupled receptor</fullName>
    </recommendedName>
</protein>
<feature type="non-terminal residue" evidence="2">
    <location>
        <position position="103"/>
    </location>
</feature>
<proteinExistence type="predicted"/>
<name>A0AA36D420_9BILA</name>
<keyword evidence="1" id="KW-0472">Membrane</keyword>